<keyword evidence="4" id="KW-0677">Repeat</keyword>
<evidence type="ECO:0000256" key="5">
    <source>
        <dbReference type="ARBA" id="ARBA00033726"/>
    </source>
</evidence>
<feature type="compositionally biased region" description="Low complexity" evidence="7">
    <location>
        <begin position="645"/>
        <end position="688"/>
    </location>
</feature>
<feature type="chain" id="PRO_5042058641" description="Circumsporozoite protein" evidence="8">
    <location>
        <begin position="21"/>
        <end position="974"/>
    </location>
</feature>
<evidence type="ECO:0000256" key="7">
    <source>
        <dbReference type="SAM" id="MobiDB-lite"/>
    </source>
</evidence>
<evidence type="ECO:0000256" key="4">
    <source>
        <dbReference type="ARBA" id="ARBA00022737"/>
    </source>
</evidence>
<evidence type="ECO:0000313" key="10">
    <source>
        <dbReference type="Proteomes" id="UP001054902"/>
    </source>
</evidence>
<feature type="compositionally biased region" description="Low complexity" evidence="7">
    <location>
        <begin position="696"/>
        <end position="708"/>
    </location>
</feature>
<comment type="function">
    <text evidence="6">Essential sporozoite protein. In the mosquito vector, required for sporozoite development in the oocyst, migration through the vector hemolymph and entry into the vector salivary glands. In the vertebrate host, required for sporozoite migration through the host dermis and infection of host hepatocytes. Binds to highly sulfated heparan sulfate proteoglycans (HSPGs) on the surface of host hepatocytes.</text>
</comment>
<evidence type="ECO:0000256" key="1">
    <source>
        <dbReference type="ARBA" id="ARBA00006241"/>
    </source>
</evidence>
<dbReference type="InterPro" id="IPR051860">
    <property type="entry name" value="Plasmodium_CSP_Invasion"/>
</dbReference>
<gene>
    <name evidence="9" type="ORF">CTEN210_12954</name>
</gene>
<feature type="compositionally biased region" description="Low complexity" evidence="7">
    <location>
        <begin position="619"/>
        <end position="629"/>
    </location>
</feature>
<comment type="function">
    <text evidence="5">In the vertebrate host, binds to highly sulfated heparan sulfate proteoglycans (HSPGs) on the surface of host hepatocytes and is required for sporozoite invasion of the host hepatocytes.</text>
</comment>
<reference evidence="9 10" key="1">
    <citation type="journal article" date="2021" name="Sci. Rep.">
        <title>The genome of the diatom Chaetoceros tenuissimus carries an ancient integrated fragment of an extant virus.</title>
        <authorList>
            <person name="Hongo Y."/>
            <person name="Kimura K."/>
            <person name="Takaki Y."/>
            <person name="Yoshida Y."/>
            <person name="Baba S."/>
            <person name="Kobayashi G."/>
            <person name="Nagasaki K."/>
            <person name="Hano T."/>
            <person name="Tomaru Y."/>
        </authorList>
    </citation>
    <scope>NUCLEOTIDE SEQUENCE [LARGE SCALE GENOMIC DNA]</scope>
    <source>
        <strain evidence="9 10">NIES-3715</strain>
    </source>
</reference>
<dbReference type="PANTHER" id="PTHR44826">
    <property type="entry name" value="SPORE COAT PROTEIN SP85"/>
    <property type="match status" value="1"/>
</dbReference>
<name>A0AAD3HB02_9STRA</name>
<keyword evidence="3" id="KW-0748">Sporozoite</keyword>
<dbReference type="AlphaFoldDB" id="A0AAD3HB02"/>
<feature type="compositionally biased region" description="Low complexity" evidence="7">
    <location>
        <begin position="570"/>
        <end position="580"/>
    </location>
</feature>
<dbReference type="EMBL" id="BLLK01000052">
    <property type="protein sequence ID" value="GFH56478.1"/>
    <property type="molecule type" value="Genomic_DNA"/>
</dbReference>
<comment type="caution">
    <text evidence="9">The sequence shown here is derived from an EMBL/GenBank/DDBJ whole genome shotgun (WGS) entry which is preliminary data.</text>
</comment>
<evidence type="ECO:0000256" key="3">
    <source>
        <dbReference type="ARBA" id="ARBA00022522"/>
    </source>
</evidence>
<dbReference type="PANTHER" id="PTHR44826:SF3">
    <property type="entry name" value="SPORE COAT PROTEIN SP85"/>
    <property type="match status" value="1"/>
</dbReference>
<keyword evidence="8" id="KW-0732">Signal</keyword>
<dbReference type="Proteomes" id="UP001054902">
    <property type="component" value="Unassembled WGS sequence"/>
</dbReference>
<evidence type="ECO:0000313" key="9">
    <source>
        <dbReference type="EMBL" id="GFH56478.1"/>
    </source>
</evidence>
<keyword evidence="10" id="KW-1185">Reference proteome</keyword>
<feature type="compositionally biased region" description="Polar residues" evidence="7">
    <location>
        <begin position="403"/>
        <end position="435"/>
    </location>
</feature>
<evidence type="ECO:0000256" key="2">
    <source>
        <dbReference type="ARBA" id="ARBA00021911"/>
    </source>
</evidence>
<feature type="region of interest" description="Disordered" evidence="7">
    <location>
        <begin position="403"/>
        <end position="713"/>
    </location>
</feature>
<evidence type="ECO:0000256" key="6">
    <source>
        <dbReference type="ARBA" id="ARBA00045806"/>
    </source>
</evidence>
<accession>A0AAD3HB02</accession>
<feature type="signal peptide" evidence="8">
    <location>
        <begin position="1"/>
        <end position="20"/>
    </location>
</feature>
<evidence type="ECO:0000256" key="8">
    <source>
        <dbReference type="SAM" id="SignalP"/>
    </source>
</evidence>
<feature type="compositionally biased region" description="Low complexity" evidence="7">
    <location>
        <begin position="436"/>
        <end position="544"/>
    </location>
</feature>
<organism evidence="9 10">
    <name type="scientific">Chaetoceros tenuissimus</name>
    <dbReference type="NCBI Taxonomy" id="426638"/>
    <lineage>
        <taxon>Eukaryota</taxon>
        <taxon>Sar</taxon>
        <taxon>Stramenopiles</taxon>
        <taxon>Ochrophyta</taxon>
        <taxon>Bacillariophyta</taxon>
        <taxon>Coscinodiscophyceae</taxon>
        <taxon>Chaetocerotophycidae</taxon>
        <taxon>Chaetocerotales</taxon>
        <taxon>Chaetocerotaceae</taxon>
        <taxon>Chaetoceros</taxon>
    </lineage>
</organism>
<proteinExistence type="inferred from homology"/>
<comment type="similarity">
    <text evidence="1">Belongs to the plasmodium circumsporozoite protein family.</text>
</comment>
<sequence>MKKNVIQVLMAAAILKASFAFECKNDVDFRFQSEPKKSCNWIKRYEDRRQEHCSLYSEVREACPHTCGMCCQDDETYSFVNNIGEEKTCDWLTHPVKGEKRREAHCGTYDNGSMVRNACQVSCDFCFEKVDVPTVSPSVSTAPTTSAPTKAPITAEFIQRTISACQDNSLFRYGNEDRKTCDWIGMDEIRRETLCTEEEVQLECPSACRLCCKTDQDFTFQNPSGKMKGCNWLKTEIRQARYCPMINAGALIENKCPFECGICKKTEAPSMSVAPTQSPTSKAYMRTNIMLTCSDSPTFLWNEEEGKTCDWIGESQSRMDKLCGREKVQLACPQACKLCCEDDSLFTFSTPTKSGKTCDWLSKDPRKIELYCAEDYMDGLVARKCPVTCEQCFQTPHPSNFPSISPTFKPSTTGSENPSAKPTVSDPPTISQQPTMSPSISMKPSSKPSSIPSQSLHPSSSPSQSPSISTLPSSTPTLEPSSMPSSGPSSIPSVSPSLSPSYLPSSEPSMIPSVFPSALPSSFPSFSSSPSREPSDSPSGFPSNHPTPSPSSKPSISPSSKPTKVHSSEPSKFPSASPSHKPSKAHSDEPSHFPTSKPSVKPSFFPTSFPSTRPTNSVEPSSLPSLEPSFLGTLSPSISAKPTARPSVSPSQKPSSKPSHSPSNRPSSRPSFRPSSKPSESPSKRPTNKPSPSPSSSPTLSESPSEDPGCVDSTEAFRIDGVRTQKTCEWVEENNKSRNCGKTEVQENCPVTCSLCPTVSPAPTVKNRTVECSLEFKLAHKTTAIEAKYYGVHLDAMFVTKDGDNVYSCSGVNVNYYPGDQASWCDYDSTYIDEGYYGATTYYMDGDWGEAPWESDETIIVNNAAGSTYRINVKHIFQEEDYYYTDDYYFTGLYYDHMMPAYLKVKNRNNNSVIAPVDGTNYEPTYGWHHPVSVEQTTHVRGRPNKVNDEYEGNFEVAVTCDNSCSCSAEYQVV</sequence>
<feature type="compositionally biased region" description="Low complexity" evidence="7">
    <location>
        <begin position="552"/>
        <end position="562"/>
    </location>
</feature>
<feature type="compositionally biased region" description="Polar residues" evidence="7">
    <location>
        <begin position="605"/>
        <end position="618"/>
    </location>
</feature>
<protein>
    <recommendedName>
        <fullName evidence="2">Circumsporozoite protein</fullName>
    </recommendedName>
</protein>